<keyword evidence="4" id="KW-1003">Cell membrane</keyword>
<evidence type="ECO:0000313" key="9">
    <source>
        <dbReference type="EMBL" id="SDC91549.1"/>
    </source>
</evidence>
<comment type="similarity">
    <text evidence="2">Belongs to the autoinducer-2 exporter (AI-2E) (TC 2.A.86) family.</text>
</comment>
<keyword evidence="3" id="KW-0813">Transport</keyword>
<sequence>MLRSLAAWSLRLLLIAGAVWLVVTVVGRLSVVTVPFGVAVLLAALFGPPARWLVGRGVPRGLATAGVVVGGLAVVGGLLWFVVRSVVAGMPALGNSLGESYGRLRDWAAGTLGLDADELNRLAGQAKGWVTGQKDSLVSGVWGAFSTVGSVLTGVVLTLFILVMLVHDGPRLWAGLIRPFAPQRHRLAEAGRRVFGELSAYARATVAIAVIDAVGIGVGLWATGVPLVVPLAAVVFLGAFVPLVGAFVSGLLAVAVALVSQGPVVAVIVALIVIGVQQLEGNVLEPLLMGNAVRLHALVVVLAVAIGVHLAGVAGALLAVPLVAAVRTATVTLLEAPASSEDSEDSEDEVAT</sequence>
<reference evidence="10" key="1">
    <citation type="submission" date="2016-10" db="EMBL/GenBank/DDBJ databases">
        <authorList>
            <person name="Varghese N."/>
            <person name="Submissions S."/>
        </authorList>
    </citation>
    <scope>NUCLEOTIDE SEQUENCE [LARGE SCALE GENOMIC DNA]</scope>
    <source>
        <strain evidence="10">IBRC-M 10403</strain>
    </source>
</reference>
<evidence type="ECO:0000256" key="4">
    <source>
        <dbReference type="ARBA" id="ARBA00022475"/>
    </source>
</evidence>
<dbReference type="PANTHER" id="PTHR21716:SF53">
    <property type="entry name" value="PERMEASE PERM-RELATED"/>
    <property type="match status" value="1"/>
</dbReference>
<evidence type="ECO:0000256" key="5">
    <source>
        <dbReference type="ARBA" id="ARBA00022692"/>
    </source>
</evidence>
<dbReference type="OrthoDB" id="9784366at2"/>
<evidence type="ECO:0000256" key="6">
    <source>
        <dbReference type="ARBA" id="ARBA00022989"/>
    </source>
</evidence>
<accession>A0A1G6QGM2</accession>
<feature type="transmembrane region" description="Helical" evidence="8">
    <location>
        <begin position="31"/>
        <end position="50"/>
    </location>
</feature>
<protein>
    <submittedName>
        <fullName evidence="9">Predicted PurR-regulated permease PerM</fullName>
    </submittedName>
</protein>
<keyword evidence="5 8" id="KW-0812">Transmembrane</keyword>
<proteinExistence type="inferred from homology"/>
<dbReference type="Proteomes" id="UP000199501">
    <property type="component" value="Unassembled WGS sequence"/>
</dbReference>
<feature type="transmembrane region" description="Helical" evidence="8">
    <location>
        <begin position="200"/>
        <end position="221"/>
    </location>
</feature>
<comment type="subcellular location">
    <subcellularLocation>
        <location evidence="1">Cell membrane</location>
        <topology evidence="1">Multi-pass membrane protein</topology>
    </subcellularLocation>
</comment>
<dbReference type="Pfam" id="PF01594">
    <property type="entry name" value="AI-2E_transport"/>
    <property type="match status" value="1"/>
</dbReference>
<dbReference type="AlphaFoldDB" id="A0A1G6QGM2"/>
<evidence type="ECO:0000313" key="10">
    <source>
        <dbReference type="Proteomes" id="UP000199501"/>
    </source>
</evidence>
<feature type="transmembrane region" description="Helical" evidence="8">
    <location>
        <begin position="141"/>
        <end position="166"/>
    </location>
</feature>
<feature type="transmembrane region" description="Helical" evidence="8">
    <location>
        <begin position="227"/>
        <end position="244"/>
    </location>
</feature>
<evidence type="ECO:0000256" key="1">
    <source>
        <dbReference type="ARBA" id="ARBA00004651"/>
    </source>
</evidence>
<feature type="transmembrane region" description="Helical" evidence="8">
    <location>
        <begin position="62"/>
        <end position="83"/>
    </location>
</feature>
<evidence type="ECO:0000256" key="3">
    <source>
        <dbReference type="ARBA" id="ARBA00022448"/>
    </source>
</evidence>
<dbReference type="GO" id="GO:0055085">
    <property type="term" value="P:transmembrane transport"/>
    <property type="evidence" value="ECO:0007669"/>
    <property type="project" value="TreeGrafter"/>
</dbReference>
<keyword evidence="7 8" id="KW-0472">Membrane</keyword>
<keyword evidence="6 8" id="KW-1133">Transmembrane helix</keyword>
<evidence type="ECO:0000256" key="8">
    <source>
        <dbReference type="SAM" id="Phobius"/>
    </source>
</evidence>
<dbReference type="PANTHER" id="PTHR21716">
    <property type="entry name" value="TRANSMEMBRANE PROTEIN"/>
    <property type="match status" value="1"/>
</dbReference>
<gene>
    <name evidence="9" type="ORF">SAMN05216174_105284</name>
</gene>
<evidence type="ECO:0000256" key="7">
    <source>
        <dbReference type="ARBA" id="ARBA00023136"/>
    </source>
</evidence>
<dbReference type="InterPro" id="IPR002549">
    <property type="entry name" value="AI-2E-like"/>
</dbReference>
<keyword evidence="10" id="KW-1185">Reference proteome</keyword>
<name>A0A1G6QGM2_9PSEU</name>
<feature type="transmembrane region" description="Helical" evidence="8">
    <location>
        <begin position="251"/>
        <end position="275"/>
    </location>
</feature>
<dbReference type="EMBL" id="FMZZ01000005">
    <property type="protein sequence ID" value="SDC91549.1"/>
    <property type="molecule type" value="Genomic_DNA"/>
</dbReference>
<organism evidence="9 10">
    <name type="scientific">Actinokineospora iranica</name>
    <dbReference type="NCBI Taxonomy" id="1271860"/>
    <lineage>
        <taxon>Bacteria</taxon>
        <taxon>Bacillati</taxon>
        <taxon>Actinomycetota</taxon>
        <taxon>Actinomycetes</taxon>
        <taxon>Pseudonocardiales</taxon>
        <taxon>Pseudonocardiaceae</taxon>
        <taxon>Actinokineospora</taxon>
    </lineage>
</organism>
<dbReference type="GO" id="GO:0005886">
    <property type="term" value="C:plasma membrane"/>
    <property type="evidence" value="ECO:0007669"/>
    <property type="project" value="UniProtKB-SubCell"/>
</dbReference>
<feature type="transmembrane region" description="Helical" evidence="8">
    <location>
        <begin position="295"/>
        <end position="320"/>
    </location>
</feature>
<evidence type="ECO:0000256" key="2">
    <source>
        <dbReference type="ARBA" id="ARBA00009773"/>
    </source>
</evidence>